<dbReference type="SMART" id="SM00984">
    <property type="entry name" value="UDPG_MGDP_dh_C"/>
    <property type="match status" value="1"/>
</dbReference>
<comment type="caution">
    <text evidence="6">The sequence shown here is derived from an EMBL/GenBank/DDBJ whole genome shotgun (WGS) entry which is preliminary data.</text>
</comment>
<dbReference type="Gene3D" id="3.40.50.720">
    <property type="entry name" value="NAD(P)-binding Rossmann-like Domain"/>
    <property type="match status" value="2"/>
</dbReference>
<evidence type="ECO:0000259" key="5">
    <source>
        <dbReference type="SMART" id="SM00984"/>
    </source>
</evidence>
<sequence>MNLNQAKIAVIGLGYVGLPLAVEFGKKRPVVGFDINPARIVELQSGQDGTLEVSVEELKTASQLSYSCAPEDLQSCEVFIVTVPTPVDKANRPDMTPLIKASETVGKVMPRNAVVIYESTVYPGATEEVCVPVLERMSGMKFNVDFFCGYSPERINPGDKEHRLPTIKKVTSGSTPEIADGVDALYGQIIMAGTHKASSIKVAEAAKVIENTQRDLNIALMNELSLIFHRLEIDTLEVLEAAGTKWNFLPFRPGLVGGHCIGVDPYYLTHKAQEVGYHPEVILAGRRINDNMASHVADETVKLMLRKNLPVLGSKILVLGLTFKENCPDVRNTKVVDIVSNLQRYNAHVDIYDPWIHLDDAKHEYGLTCLSEPPPLGTYAAIVLAVGHREFVAMGESGIKALGVSDVVLFDVKGILKNGAADARL</sequence>
<comment type="similarity">
    <text evidence="1 4">Belongs to the UDP-glucose/GDP-mannose dehydrogenase family.</text>
</comment>
<dbReference type="Pfam" id="PF00984">
    <property type="entry name" value="UDPG_MGDP_dh"/>
    <property type="match status" value="1"/>
</dbReference>
<keyword evidence="7" id="KW-1185">Reference proteome</keyword>
<keyword evidence="2" id="KW-0560">Oxidoreductase</keyword>
<dbReference type="InterPro" id="IPR028359">
    <property type="entry name" value="UDP_ManNAc/GlcNAc_DH"/>
</dbReference>
<dbReference type="InterPro" id="IPR017476">
    <property type="entry name" value="UDP-Glc/GDP-Man"/>
</dbReference>
<dbReference type="PIRSF" id="PIRSF000124">
    <property type="entry name" value="UDPglc_GDPman_dh"/>
    <property type="match status" value="1"/>
</dbReference>
<dbReference type="Pfam" id="PF03721">
    <property type="entry name" value="UDPG_MGDP_dh_N"/>
    <property type="match status" value="1"/>
</dbReference>
<dbReference type="InterPro" id="IPR014026">
    <property type="entry name" value="UDP-Glc/GDP-Man_DH_dimer"/>
</dbReference>
<dbReference type="NCBIfam" id="TIGR03026">
    <property type="entry name" value="NDP-sugDHase"/>
    <property type="match status" value="1"/>
</dbReference>
<evidence type="ECO:0000256" key="1">
    <source>
        <dbReference type="ARBA" id="ARBA00006601"/>
    </source>
</evidence>
<dbReference type="NCBIfam" id="NF011729">
    <property type="entry name" value="PRK15182.1"/>
    <property type="match status" value="1"/>
</dbReference>
<dbReference type="EMBL" id="JAMXHT010000003">
    <property type="protein sequence ID" value="MCO5398497.1"/>
    <property type="molecule type" value="Genomic_DNA"/>
</dbReference>
<evidence type="ECO:0000256" key="3">
    <source>
        <dbReference type="ARBA" id="ARBA00023027"/>
    </source>
</evidence>
<dbReference type="PANTHER" id="PTHR43491:SF2">
    <property type="entry name" value="UDP-N-ACETYL-D-MANNOSAMINE DEHYDROGENASE"/>
    <property type="match status" value="1"/>
</dbReference>
<reference evidence="6" key="1">
    <citation type="submission" date="2022-06" db="EMBL/GenBank/DDBJ databases">
        <authorList>
            <person name="Lu C.-H."/>
        </authorList>
    </citation>
    <scope>NUCLEOTIDE SEQUENCE</scope>
    <source>
        <strain evidence="6">21MJYT02-11</strain>
    </source>
</reference>
<dbReference type="SUPFAM" id="SSF51735">
    <property type="entry name" value="NAD(P)-binding Rossmann-fold domains"/>
    <property type="match status" value="1"/>
</dbReference>
<proteinExistence type="inferred from homology"/>
<protein>
    <submittedName>
        <fullName evidence="6">Vi polysaccharide biosynthesis UDP-N-acetylglucosamine C-6 dehydrogenase TviB</fullName>
    </submittedName>
</protein>
<dbReference type="InterPro" id="IPR036220">
    <property type="entry name" value="UDP-Glc/GDP-Man_DH_C_sf"/>
</dbReference>
<dbReference type="Pfam" id="PF03720">
    <property type="entry name" value="UDPG_MGDP_dh_C"/>
    <property type="match status" value="1"/>
</dbReference>
<evidence type="ECO:0000313" key="7">
    <source>
        <dbReference type="Proteomes" id="UP001162811"/>
    </source>
</evidence>
<dbReference type="Proteomes" id="UP001162811">
    <property type="component" value="Unassembled WGS sequence"/>
</dbReference>
<dbReference type="PIRSF" id="PIRSF500136">
    <property type="entry name" value="UDP_ManNAc_DH"/>
    <property type="match status" value="1"/>
</dbReference>
<dbReference type="SUPFAM" id="SSF52413">
    <property type="entry name" value="UDP-glucose/GDP-mannose dehydrogenase C-terminal domain"/>
    <property type="match status" value="1"/>
</dbReference>
<dbReference type="SUPFAM" id="SSF48179">
    <property type="entry name" value="6-phosphogluconate dehydrogenase C-terminal domain-like"/>
    <property type="match status" value="1"/>
</dbReference>
<dbReference type="InterPro" id="IPR001732">
    <property type="entry name" value="UDP-Glc/GDP-Man_DH_N"/>
</dbReference>
<evidence type="ECO:0000313" key="6">
    <source>
        <dbReference type="EMBL" id="MCO5398497.1"/>
    </source>
</evidence>
<accession>A0ABT1AJA4</accession>
<dbReference type="InterPro" id="IPR008927">
    <property type="entry name" value="6-PGluconate_DH-like_C_sf"/>
</dbReference>
<dbReference type="RefSeq" id="WP_252679712.1">
    <property type="nucleotide sequence ID" value="NZ_JAMXHT010000003.1"/>
</dbReference>
<dbReference type="InterPro" id="IPR014027">
    <property type="entry name" value="UDP-Glc/GDP-Man_DH_C"/>
</dbReference>
<dbReference type="InterPro" id="IPR036291">
    <property type="entry name" value="NAD(P)-bd_dom_sf"/>
</dbReference>
<reference evidence="6" key="2">
    <citation type="journal article" date="2023" name="Front. Microbiol.">
        <title>Ralstonia chuxiongensis sp. nov., Ralstonia mojiangensis sp. nov., and Ralstonia soli sp. nov., isolated from tobacco fields, are three novel species in the family Burkholderiaceae.</title>
        <authorList>
            <person name="Lu C.H."/>
            <person name="Zhang Y.Y."/>
            <person name="Jiang N."/>
            <person name="Chen W."/>
            <person name="Shao X."/>
            <person name="Zhao Z.M."/>
            <person name="Lu W.L."/>
            <person name="Hu X."/>
            <person name="Xi Y.X."/>
            <person name="Zou S.Y."/>
            <person name="Wei Q.J."/>
            <person name="Lin Z.L."/>
            <person name="Gong L."/>
            <person name="Gai X.T."/>
            <person name="Zhang L.Q."/>
            <person name="Li J.Y."/>
            <person name="Jin Y."/>
            <person name="Xia Z.Y."/>
        </authorList>
    </citation>
    <scope>NUCLEOTIDE SEQUENCE</scope>
    <source>
        <strain evidence="6">21MJYT02-11</strain>
    </source>
</reference>
<gene>
    <name evidence="6" type="primary">tviB</name>
    <name evidence="6" type="ORF">NG900_09865</name>
</gene>
<evidence type="ECO:0000256" key="4">
    <source>
        <dbReference type="PIRNR" id="PIRNR000124"/>
    </source>
</evidence>
<evidence type="ECO:0000256" key="2">
    <source>
        <dbReference type="ARBA" id="ARBA00023002"/>
    </source>
</evidence>
<keyword evidence="3" id="KW-0520">NAD</keyword>
<dbReference type="PANTHER" id="PTHR43491">
    <property type="entry name" value="UDP-N-ACETYL-D-MANNOSAMINE DEHYDROGENASE"/>
    <property type="match status" value="1"/>
</dbReference>
<organism evidence="6 7">
    <name type="scientific">Ralstonia soli</name>
    <dbReference type="NCBI Taxonomy" id="2953896"/>
    <lineage>
        <taxon>Bacteria</taxon>
        <taxon>Pseudomonadati</taxon>
        <taxon>Pseudomonadota</taxon>
        <taxon>Betaproteobacteria</taxon>
        <taxon>Burkholderiales</taxon>
        <taxon>Burkholderiaceae</taxon>
        <taxon>Ralstonia</taxon>
    </lineage>
</organism>
<feature type="domain" description="UDP-glucose/GDP-mannose dehydrogenase C-terminal" evidence="5">
    <location>
        <begin position="317"/>
        <end position="418"/>
    </location>
</feature>
<name>A0ABT1AJA4_9RALS</name>